<dbReference type="PANTHER" id="PTHR43791">
    <property type="entry name" value="PERMEASE-RELATED"/>
    <property type="match status" value="1"/>
</dbReference>
<dbReference type="PANTHER" id="PTHR43791:SF6">
    <property type="entry name" value="TRANSPORTER, PUTATIVE (AFU_ORTHOLOGUE AFUA_1G16690)-RELATED"/>
    <property type="match status" value="1"/>
</dbReference>
<keyword evidence="4 6" id="KW-1133">Transmembrane helix</keyword>
<dbReference type="EMBL" id="JASNQZ010000006">
    <property type="protein sequence ID" value="KAL0955458.1"/>
    <property type="molecule type" value="Genomic_DNA"/>
</dbReference>
<dbReference type="SUPFAM" id="SSF103473">
    <property type="entry name" value="MFS general substrate transporter"/>
    <property type="match status" value="1"/>
</dbReference>
<evidence type="ECO:0000256" key="1">
    <source>
        <dbReference type="ARBA" id="ARBA00004141"/>
    </source>
</evidence>
<evidence type="ECO:0000256" key="5">
    <source>
        <dbReference type="ARBA" id="ARBA00023136"/>
    </source>
</evidence>
<keyword evidence="8" id="KW-1185">Reference proteome</keyword>
<sequence>MADLKSAEDTTSDLGKSVKDIDVEEQQTLETTEKRLLLKVDLRMSYLILIYIVNIVDRNNTPAARLRGLEHDLHLSGPQYSTILSILFVGYILMQIPSNMFMNYLGRPSIYLPCCTILWGVVSMLSGITRK</sequence>
<keyword evidence="2" id="KW-0813">Transport</keyword>
<dbReference type="InterPro" id="IPR036259">
    <property type="entry name" value="MFS_trans_sf"/>
</dbReference>
<dbReference type="Proteomes" id="UP001556367">
    <property type="component" value="Unassembled WGS sequence"/>
</dbReference>
<gene>
    <name evidence="7" type="ORF">HGRIS_001700</name>
</gene>
<keyword evidence="3 6" id="KW-0812">Transmembrane</keyword>
<comment type="subcellular location">
    <subcellularLocation>
        <location evidence="1">Membrane</location>
        <topology evidence="1">Multi-pass membrane protein</topology>
    </subcellularLocation>
</comment>
<accession>A0ABR3JI71</accession>
<feature type="transmembrane region" description="Helical" evidence="6">
    <location>
        <begin position="110"/>
        <end position="128"/>
    </location>
</feature>
<reference evidence="8" key="1">
    <citation type="submission" date="2024-06" db="EMBL/GenBank/DDBJ databases">
        <title>Multi-omics analyses provide insights into the biosynthesis of the anticancer antibiotic pleurotin in Hohenbuehelia grisea.</title>
        <authorList>
            <person name="Weaver J.A."/>
            <person name="Alberti F."/>
        </authorList>
    </citation>
    <scope>NUCLEOTIDE SEQUENCE [LARGE SCALE GENOMIC DNA]</scope>
    <source>
        <strain evidence="8">T-177</strain>
    </source>
</reference>
<evidence type="ECO:0000313" key="8">
    <source>
        <dbReference type="Proteomes" id="UP001556367"/>
    </source>
</evidence>
<feature type="transmembrane region" description="Helical" evidence="6">
    <location>
        <begin position="77"/>
        <end position="98"/>
    </location>
</feature>
<evidence type="ECO:0000256" key="2">
    <source>
        <dbReference type="ARBA" id="ARBA00022448"/>
    </source>
</evidence>
<organism evidence="7 8">
    <name type="scientific">Hohenbuehelia grisea</name>
    <dbReference type="NCBI Taxonomy" id="104357"/>
    <lineage>
        <taxon>Eukaryota</taxon>
        <taxon>Fungi</taxon>
        <taxon>Dikarya</taxon>
        <taxon>Basidiomycota</taxon>
        <taxon>Agaricomycotina</taxon>
        <taxon>Agaricomycetes</taxon>
        <taxon>Agaricomycetidae</taxon>
        <taxon>Agaricales</taxon>
        <taxon>Pleurotineae</taxon>
        <taxon>Pleurotaceae</taxon>
        <taxon>Hohenbuehelia</taxon>
    </lineage>
</organism>
<evidence type="ECO:0000256" key="3">
    <source>
        <dbReference type="ARBA" id="ARBA00022692"/>
    </source>
</evidence>
<evidence type="ECO:0000313" key="7">
    <source>
        <dbReference type="EMBL" id="KAL0955458.1"/>
    </source>
</evidence>
<name>A0ABR3JI71_9AGAR</name>
<evidence type="ECO:0000256" key="4">
    <source>
        <dbReference type="ARBA" id="ARBA00022989"/>
    </source>
</evidence>
<comment type="caution">
    <text evidence="7">The sequence shown here is derived from an EMBL/GenBank/DDBJ whole genome shotgun (WGS) entry which is preliminary data.</text>
</comment>
<dbReference type="Gene3D" id="1.20.1250.20">
    <property type="entry name" value="MFS general substrate transporter like domains"/>
    <property type="match status" value="1"/>
</dbReference>
<evidence type="ECO:0000256" key="6">
    <source>
        <dbReference type="SAM" id="Phobius"/>
    </source>
</evidence>
<keyword evidence="5 6" id="KW-0472">Membrane</keyword>
<protein>
    <submittedName>
        <fullName evidence="7">Uncharacterized protein</fullName>
    </submittedName>
</protein>
<proteinExistence type="predicted"/>